<keyword evidence="5 7" id="KW-0413">Isomerase</keyword>
<reference evidence="8" key="1">
    <citation type="submission" date="2024-05" db="EMBL/GenBank/DDBJ databases">
        <title>Whole genome shotgun sequence of Streptomyces hygroscopicus NBRC 113678.</title>
        <authorList>
            <person name="Komaki H."/>
            <person name="Tamura T."/>
        </authorList>
    </citation>
    <scope>NUCLEOTIDE SEQUENCE</scope>
    <source>
        <strain evidence="8">N11-34</strain>
    </source>
</reference>
<evidence type="ECO:0000313" key="8">
    <source>
        <dbReference type="EMBL" id="GHJ32050.1"/>
    </source>
</evidence>
<dbReference type="InterPro" id="IPR007260">
    <property type="entry name" value="NanE"/>
</dbReference>
<dbReference type="NCBIfam" id="NF002231">
    <property type="entry name" value="PRK01130.1"/>
    <property type="match status" value="1"/>
</dbReference>
<comment type="catalytic activity">
    <reaction evidence="1 7">
        <text>an N-acyl-D-glucosamine 6-phosphate = an N-acyl-D-mannosamine 6-phosphate</text>
        <dbReference type="Rhea" id="RHEA:23932"/>
        <dbReference type="ChEBI" id="CHEBI:57599"/>
        <dbReference type="ChEBI" id="CHEBI:57666"/>
        <dbReference type="EC" id="5.1.3.9"/>
    </reaction>
</comment>
<dbReference type="Gene3D" id="3.20.20.70">
    <property type="entry name" value="Aldolase class I"/>
    <property type="match status" value="1"/>
</dbReference>
<evidence type="ECO:0000256" key="2">
    <source>
        <dbReference type="ARBA" id="ARBA00002147"/>
    </source>
</evidence>
<dbReference type="HAMAP" id="MF_01235">
    <property type="entry name" value="ManNAc6P_epimer"/>
    <property type="match status" value="1"/>
</dbReference>
<gene>
    <name evidence="8" type="primary">nanE_1</name>
    <name evidence="7" type="synonym">nanE</name>
    <name evidence="9" type="synonym">nanE_2</name>
    <name evidence="8" type="ORF">TPA0910_64830</name>
    <name evidence="9" type="ORF">TPA0910_86620</name>
</gene>
<dbReference type="EC" id="5.1.3.9" evidence="7"/>
<protein>
    <recommendedName>
        <fullName evidence="7">Putative N-acetylmannosamine-6-phosphate 2-epimerase</fullName>
        <ecNumber evidence="7">5.1.3.9</ecNumber>
    </recommendedName>
    <alternativeName>
        <fullName evidence="7">ManNAc-6-P epimerase</fullName>
    </alternativeName>
</protein>
<comment type="function">
    <text evidence="2 7">Converts N-acetylmannosamine-6-phosphate (ManNAc-6-P) to N-acetylglucosamine-6-phosphate (GlcNAc-6-P).</text>
</comment>
<evidence type="ECO:0000256" key="5">
    <source>
        <dbReference type="ARBA" id="ARBA00023235"/>
    </source>
</evidence>
<dbReference type="InterPro" id="IPR011060">
    <property type="entry name" value="RibuloseP-bd_barrel"/>
</dbReference>
<proteinExistence type="inferred from homology"/>
<dbReference type="EMBL" id="BNEK01000005">
    <property type="protein sequence ID" value="GHJ32050.1"/>
    <property type="molecule type" value="Genomic_DNA"/>
</dbReference>
<dbReference type="SUPFAM" id="SSF51366">
    <property type="entry name" value="Ribulose-phoshate binding barrel"/>
    <property type="match status" value="1"/>
</dbReference>
<evidence type="ECO:0000313" key="10">
    <source>
        <dbReference type="Proteomes" id="UP001054854"/>
    </source>
</evidence>
<evidence type="ECO:0000256" key="1">
    <source>
        <dbReference type="ARBA" id="ARBA00000056"/>
    </source>
</evidence>
<comment type="similarity">
    <text evidence="4 7">Belongs to the NanE family.</text>
</comment>
<evidence type="ECO:0000256" key="3">
    <source>
        <dbReference type="ARBA" id="ARBA00005081"/>
    </source>
</evidence>
<dbReference type="EMBL" id="BNEK01000006">
    <property type="protein sequence ID" value="GHJ34229.1"/>
    <property type="molecule type" value="Genomic_DNA"/>
</dbReference>
<keyword evidence="10" id="KW-1185">Reference proteome</keyword>
<evidence type="ECO:0000256" key="7">
    <source>
        <dbReference type="HAMAP-Rule" id="MF_01235"/>
    </source>
</evidence>
<dbReference type="PANTHER" id="PTHR36204:SF1">
    <property type="entry name" value="N-ACETYLMANNOSAMINE-6-PHOSPHATE 2-EPIMERASE-RELATED"/>
    <property type="match status" value="1"/>
</dbReference>
<evidence type="ECO:0000313" key="9">
    <source>
        <dbReference type="EMBL" id="GHJ34229.1"/>
    </source>
</evidence>
<dbReference type="Pfam" id="PF04131">
    <property type="entry name" value="NanE"/>
    <property type="match status" value="1"/>
</dbReference>
<comment type="pathway">
    <text evidence="3 7">Amino-sugar metabolism; N-acetylneuraminate degradation; D-fructose 6-phosphate from N-acetylneuraminate: step 3/5.</text>
</comment>
<dbReference type="InterPro" id="IPR013785">
    <property type="entry name" value="Aldolase_TIM"/>
</dbReference>
<dbReference type="Proteomes" id="UP001054854">
    <property type="component" value="Unassembled WGS sequence"/>
</dbReference>
<organism evidence="8 10">
    <name type="scientific">Streptomyces hygroscopicus</name>
    <dbReference type="NCBI Taxonomy" id="1912"/>
    <lineage>
        <taxon>Bacteria</taxon>
        <taxon>Bacillati</taxon>
        <taxon>Actinomycetota</taxon>
        <taxon>Actinomycetes</taxon>
        <taxon>Kitasatosporales</taxon>
        <taxon>Streptomycetaceae</taxon>
        <taxon>Streptomyces</taxon>
        <taxon>Streptomyces violaceusniger group</taxon>
    </lineage>
</organism>
<name>A0ABQ3U8X4_STRHY</name>
<evidence type="ECO:0000256" key="4">
    <source>
        <dbReference type="ARBA" id="ARBA00007439"/>
    </source>
</evidence>
<keyword evidence="6 7" id="KW-0119">Carbohydrate metabolism</keyword>
<sequence>MTRSAPLDGDARPSRTTMPAERVRELLGALRGRLIVSCQAAPGDPLRAPEHMAAVAASVVAGAPVAAIRVQGVADIRAVRRVVALPLIGLWKDGGEGVYITPTAAHARAVAEAGAEIVAVDATGRPRPDGRPLRDTVESVHTLGRLVMADVSTADEGVAAAELGADLISTTLSGYTPYSRQQSGPDLALITELADRVDVPVLAEGRVHTPEEARTAIESGAWAVVVGGAITAPAAIAARFAAALPPGR</sequence>
<dbReference type="PANTHER" id="PTHR36204">
    <property type="entry name" value="N-ACETYLMANNOSAMINE-6-PHOSPHATE 2-EPIMERASE-RELATED"/>
    <property type="match status" value="1"/>
</dbReference>
<comment type="caution">
    <text evidence="8">The sequence shown here is derived from an EMBL/GenBank/DDBJ whole genome shotgun (WGS) entry which is preliminary data.</text>
</comment>
<evidence type="ECO:0000256" key="6">
    <source>
        <dbReference type="ARBA" id="ARBA00023277"/>
    </source>
</evidence>
<accession>A0ABQ3U8X4</accession>